<dbReference type="Pfam" id="PF05019">
    <property type="entry name" value="Coq4"/>
    <property type="match status" value="1"/>
</dbReference>
<protein>
    <recommendedName>
        <fullName evidence="3">Ubiquinone biosynthesis protein</fullName>
    </recommendedName>
</protein>
<name>A0A317EFZ8_9PROT</name>
<dbReference type="EMBL" id="QGLE01000002">
    <property type="protein sequence ID" value="PWR25010.1"/>
    <property type="molecule type" value="Genomic_DNA"/>
</dbReference>
<proteinExistence type="predicted"/>
<dbReference type="Proteomes" id="UP000245461">
    <property type="component" value="Unassembled WGS sequence"/>
</dbReference>
<reference evidence="1 2" key="1">
    <citation type="submission" date="2018-05" db="EMBL/GenBank/DDBJ databases">
        <title>Zavarzinia sp. HR-AS.</title>
        <authorList>
            <person name="Lee Y."/>
            <person name="Jeon C.O."/>
        </authorList>
    </citation>
    <scope>NUCLEOTIDE SEQUENCE [LARGE SCALE GENOMIC DNA]</scope>
    <source>
        <strain evidence="1 2">HR-AS</strain>
    </source>
</reference>
<organism evidence="1 2">
    <name type="scientific">Zavarzinia aquatilis</name>
    <dbReference type="NCBI Taxonomy" id="2211142"/>
    <lineage>
        <taxon>Bacteria</taxon>
        <taxon>Pseudomonadati</taxon>
        <taxon>Pseudomonadota</taxon>
        <taxon>Alphaproteobacteria</taxon>
        <taxon>Rhodospirillales</taxon>
        <taxon>Zavarziniaceae</taxon>
        <taxon>Zavarzinia</taxon>
    </lineage>
</organism>
<keyword evidence="2" id="KW-1185">Reference proteome</keyword>
<sequence>MTMAVKGEEKAGIGKLAGNRRYRPLEALRALRILLRDKEDTAQVFRIIDALGGPAFEALYHRFRRLPHALALLERPRTLCDVLSDRAYLASLPDGSLGRAYLGFVEREQLTADGLVAASDEGYGEREEVDPLMRRFGERLRDSHDLYHVVGQFGRDGMGEVCVLSFTHGVSGNPGILLVILGGIGKFRKELPGQPVARMAWQAWKIGRAATFLPGADWEALLPLPLDEVRRQLNVGTPALYHASGLMNAGGETGPMPVAA</sequence>
<dbReference type="GO" id="GO:0006744">
    <property type="term" value="P:ubiquinone biosynthetic process"/>
    <property type="evidence" value="ECO:0007669"/>
    <property type="project" value="InterPro"/>
</dbReference>
<evidence type="ECO:0000313" key="1">
    <source>
        <dbReference type="EMBL" id="PWR25010.1"/>
    </source>
</evidence>
<evidence type="ECO:0000313" key="2">
    <source>
        <dbReference type="Proteomes" id="UP000245461"/>
    </source>
</evidence>
<dbReference type="PANTHER" id="PTHR12922">
    <property type="entry name" value="UBIQUINONE BIOSYNTHESIS PROTEIN"/>
    <property type="match status" value="1"/>
</dbReference>
<gene>
    <name evidence="1" type="ORF">DKG74_04380</name>
</gene>
<dbReference type="AlphaFoldDB" id="A0A317EFZ8"/>
<dbReference type="PANTHER" id="PTHR12922:SF7">
    <property type="entry name" value="UBIQUINONE BIOSYNTHESIS PROTEIN COQ4 HOMOLOG, MITOCHONDRIAL"/>
    <property type="match status" value="1"/>
</dbReference>
<evidence type="ECO:0008006" key="3">
    <source>
        <dbReference type="Google" id="ProtNLM"/>
    </source>
</evidence>
<comment type="caution">
    <text evidence="1">The sequence shown here is derived from an EMBL/GenBank/DDBJ whole genome shotgun (WGS) entry which is preliminary data.</text>
</comment>
<dbReference type="InterPro" id="IPR007715">
    <property type="entry name" value="Coq4"/>
</dbReference>
<accession>A0A317EFZ8</accession>
<dbReference type="OrthoDB" id="9775927at2"/>